<dbReference type="Pfam" id="PF21708">
    <property type="entry name" value="Glyco_hydro_59_C"/>
    <property type="match status" value="1"/>
</dbReference>
<name>A0A8W8IWH6_MAGGI</name>
<feature type="domain" description="Glycosyl hydrolase family 59 C-terminal lectin" evidence="1">
    <location>
        <begin position="150"/>
        <end position="310"/>
    </location>
</feature>
<dbReference type="GO" id="GO:0004336">
    <property type="term" value="F:galactosylceramidase activity"/>
    <property type="evidence" value="ECO:0007669"/>
    <property type="project" value="InterPro"/>
</dbReference>
<dbReference type="PANTHER" id="PTHR15172:SF1">
    <property type="entry name" value="GALACTOCEREBROSIDASE"/>
    <property type="match status" value="1"/>
</dbReference>
<keyword evidence="3" id="KW-1185">Reference proteome</keyword>
<evidence type="ECO:0000259" key="1">
    <source>
        <dbReference type="Pfam" id="PF21708"/>
    </source>
</evidence>
<reference evidence="2" key="1">
    <citation type="submission" date="2022-08" db="UniProtKB">
        <authorList>
            <consortium name="EnsemblMetazoa"/>
        </authorList>
    </citation>
    <scope>IDENTIFICATION</scope>
    <source>
        <strain evidence="2">05x7-T-G4-1.051#20</strain>
    </source>
</reference>
<proteinExistence type="predicted"/>
<evidence type="ECO:0000313" key="3">
    <source>
        <dbReference type="Proteomes" id="UP000005408"/>
    </source>
</evidence>
<dbReference type="GO" id="GO:0005764">
    <property type="term" value="C:lysosome"/>
    <property type="evidence" value="ECO:0007669"/>
    <property type="project" value="TreeGrafter"/>
</dbReference>
<dbReference type="InterPro" id="IPR001286">
    <property type="entry name" value="Glyco_hydro_59"/>
</dbReference>
<dbReference type="AlphaFoldDB" id="A0A8W8IWH6"/>
<dbReference type="PANTHER" id="PTHR15172">
    <property type="entry name" value="GALACTOCEREBROSIDASE"/>
    <property type="match status" value="1"/>
</dbReference>
<dbReference type="EnsemblMetazoa" id="G16166.1">
    <property type="protein sequence ID" value="G16166.1:cds"/>
    <property type="gene ID" value="G16166"/>
</dbReference>
<dbReference type="Proteomes" id="UP000005408">
    <property type="component" value="Unassembled WGS sequence"/>
</dbReference>
<protein>
    <recommendedName>
        <fullName evidence="1">Glycosyl hydrolase family 59 C-terminal lectin domain-containing protein</fullName>
    </recommendedName>
</protein>
<sequence>MFLDYGVKLNLKLHRLYVTPTPYVLEQDCHAPKEPHPPGLMILGVCLASANVVQHHLMESDCQLLRISAVSSEWTDDCKAPCSGHYVVESPIWIKGNGQINIPVRSDEVITITTVSTGQKGQYPNSPDVQPFPLPYIENFDDFILSIFLRHGLVLTKVVTYPPIYWCILNLVFPIDLIGNFSWTGISVTVETQIPKVSGSSGTFVAVRVDQGGCNAWEAKGIFLFILPDQQTFVLANDLSRTKVIKEGSVNVSTNGWNNISLTVKNSTAVGSVNGVPLFTTTNLSKPSNGFVAIGTDSYGIANFDNFKMMSSKDIDISKLKTSQELIFVEDTKLYFKPKRNLP</sequence>
<dbReference type="GO" id="GO:0016020">
    <property type="term" value="C:membrane"/>
    <property type="evidence" value="ECO:0007669"/>
    <property type="project" value="GOC"/>
</dbReference>
<dbReference type="Gene3D" id="2.60.120.560">
    <property type="entry name" value="Exo-inulinase, domain 1"/>
    <property type="match status" value="1"/>
</dbReference>
<dbReference type="GO" id="GO:0006683">
    <property type="term" value="P:galactosylceramide catabolic process"/>
    <property type="evidence" value="ECO:0007669"/>
    <property type="project" value="InterPro"/>
</dbReference>
<evidence type="ECO:0000313" key="2">
    <source>
        <dbReference type="EnsemblMetazoa" id="G16166.1:cds"/>
    </source>
</evidence>
<organism evidence="2 3">
    <name type="scientific">Magallana gigas</name>
    <name type="common">Pacific oyster</name>
    <name type="synonym">Crassostrea gigas</name>
    <dbReference type="NCBI Taxonomy" id="29159"/>
    <lineage>
        <taxon>Eukaryota</taxon>
        <taxon>Metazoa</taxon>
        <taxon>Spiralia</taxon>
        <taxon>Lophotrochozoa</taxon>
        <taxon>Mollusca</taxon>
        <taxon>Bivalvia</taxon>
        <taxon>Autobranchia</taxon>
        <taxon>Pteriomorphia</taxon>
        <taxon>Ostreida</taxon>
        <taxon>Ostreoidea</taxon>
        <taxon>Ostreidae</taxon>
        <taxon>Magallana</taxon>
    </lineage>
</organism>
<accession>A0A8W8IWH6</accession>
<dbReference type="InterPro" id="IPR049162">
    <property type="entry name" value="GH59_C"/>
</dbReference>